<keyword evidence="4" id="KW-1185">Reference proteome</keyword>
<dbReference type="PANTHER" id="PTHR23389:SF6">
    <property type="entry name" value="REPLICATION FACTOR C SUBUNIT 1"/>
    <property type="match status" value="1"/>
</dbReference>
<dbReference type="GO" id="GO:0005524">
    <property type="term" value="F:ATP binding"/>
    <property type="evidence" value="ECO:0007669"/>
    <property type="project" value="UniProtKB-KW"/>
</dbReference>
<dbReference type="InterPro" id="IPR047854">
    <property type="entry name" value="RFC_lid"/>
</dbReference>
<evidence type="ECO:0000256" key="1">
    <source>
        <dbReference type="ARBA" id="ARBA00022705"/>
    </source>
</evidence>
<dbReference type="GO" id="GO:0003677">
    <property type="term" value="F:DNA binding"/>
    <property type="evidence" value="ECO:0007669"/>
    <property type="project" value="InterPro"/>
</dbReference>
<dbReference type="Pfam" id="PF25361">
    <property type="entry name" value="AAA_lid_RFC1"/>
    <property type="match status" value="1"/>
</dbReference>
<reference evidence="5" key="1">
    <citation type="submission" date="2022-11" db="UniProtKB">
        <authorList>
            <consortium name="WormBaseParasite"/>
        </authorList>
    </citation>
    <scope>IDENTIFICATION</scope>
</reference>
<dbReference type="Gene3D" id="1.20.272.10">
    <property type="match status" value="1"/>
</dbReference>
<organism evidence="4 5">
    <name type="scientific">Meloidogyne javanica</name>
    <name type="common">Root-knot nematode worm</name>
    <dbReference type="NCBI Taxonomy" id="6303"/>
    <lineage>
        <taxon>Eukaryota</taxon>
        <taxon>Metazoa</taxon>
        <taxon>Ecdysozoa</taxon>
        <taxon>Nematoda</taxon>
        <taxon>Chromadorea</taxon>
        <taxon>Rhabditida</taxon>
        <taxon>Tylenchina</taxon>
        <taxon>Tylenchomorpha</taxon>
        <taxon>Tylenchoidea</taxon>
        <taxon>Meloidogynidae</taxon>
        <taxon>Meloidogyninae</taxon>
        <taxon>Meloidogyne</taxon>
        <taxon>Meloidogyne incognita group</taxon>
    </lineage>
</organism>
<dbReference type="Proteomes" id="UP000887561">
    <property type="component" value="Unplaced"/>
</dbReference>
<dbReference type="WBParaSite" id="scaffold16923_cov148.g18432">
    <property type="protein sequence ID" value="scaffold16923_cov148.g18432"/>
    <property type="gene ID" value="scaffold16923_cov148.g18432"/>
</dbReference>
<proteinExistence type="predicted"/>
<dbReference type="GO" id="GO:0006260">
    <property type="term" value="P:DNA replication"/>
    <property type="evidence" value="ECO:0007669"/>
    <property type="project" value="UniProtKB-KW"/>
</dbReference>
<dbReference type="Gene3D" id="1.10.8.60">
    <property type="match status" value="1"/>
</dbReference>
<dbReference type="AlphaFoldDB" id="A0A915LQY2"/>
<keyword evidence="1" id="KW-0235">DNA replication</keyword>
<keyword evidence="2" id="KW-0547">Nucleotide-binding</keyword>
<keyword evidence="3" id="KW-0067">ATP-binding</keyword>
<dbReference type="CDD" id="cd18140">
    <property type="entry name" value="HLD_clamp_RFC"/>
    <property type="match status" value="1"/>
</dbReference>
<dbReference type="PANTHER" id="PTHR23389">
    <property type="entry name" value="CHROMOSOME TRANSMISSION FIDELITY FACTOR 18"/>
    <property type="match status" value="1"/>
</dbReference>
<dbReference type="SUPFAM" id="SSF48019">
    <property type="entry name" value="post-AAA+ oligomerization domain-like"/>
    <property type="match status" value="1"/>
</dbReference>
<evidence type="ECO:0000313" key="4">
    <source>
        <dbReference type="Proteomes" id="UP000887561"/>
    </source>
</evidence>
<evidence type="ECO:0000313" key="5">
    <source>
        <dbReference type="WBParaSite" id="scaffold16923_cov148.g18432"/>
    </source>
</evidence>
<evidence type="ECO:0000256" key="3">
    <source>
        <dbReference type="ARBA" id="ARBA00022840"/>
    </source>
</evidence>
<dbReference type="InterPro" id="IPR008921">
    <property type="entry name" value="DNA_pol3_clamp-load_cplx_C"/>
</dbReference>
<sequence>GCLLSIAAKENVKLPKDVYDKIIEASSQDIRLCINTLQMVTSGQMSMDFQKKDILMNIFEAARQILSADTSLMSKSDLFFNDYSILPLFVQENYPNVRNSKMNNLDHLQAIRRASDTIAFGDILAKQIRT</sequence>
<accession>A0A915LQY2</accession>
<dbReference type="GO" id="GO:0005634">
    <property type="term" value="C:nucleus"/>
    <property type="evidence" value="ECO:0007669"/>
    <property type="project" value="TreeGrafter"/>
</dbReference>
<evidence type="ECO:0000256" key="2">
    <source>
        <dbReference type="ARBA" id="ARBA00022741"/>
    </source>
</evidence>
<name>A0A915LQY2_MELJA</name>
<protein>
    <submittedName>
        <fullName evidence="5">Uncharacterized protein</fullName>
    </submittedName>
</protein>